<evidence type="ECO:0000313" key="2">
    <source>
        <dbReference type="Proteomes" id="UP001153678"/>
    </source>
</evidence>
<dbReference type="InterPro" id="IPR011989">
    <property type="entry name" value="ARM-like"/>
</dbReference>
<protein>
    <submittedName>
        <fullName evidence="1">19869_t:CDS:1</fullName>
    </submittedName>
</protein>
<organism evidence="1 2">
    <name type="scientific">Funneliformis geosporum</name>
    <dbReference type="NCBI Taxonomy" id="1117311"/>
    <lineage>
        <taxon>Eukaryota</taxon>
        <taxon>Fungi</taxon>
        <taxon>Fungi incertae sedis</taxon>
        <taxon>Mucoromycota</taxon>
        <taxon>Glomeromycotina</taxon>
        <taxon>Glomeromycetes</taxon>
        <taxon>Glomerales</taxon>
        <taxon>Glomeraceae</taxon>
        <taxon>Funneliformis</taxon>
    </lineage>
</organism>
<dbReference type="Proteomes" id="UP001153678">
    <property type="component" value="Unassembled WGS sequence"/>
</dbReference>
<evidence type="ECO:0000313" key="1">
    <source>
        <dbReference type="EMBL" id="CAI2168339.1"/>
    </source>
</evidence>
<gene>
    <name evidence="1" type="ORF">FWILDA_LOCUS3533</name>
</gene>
<dbReference type="OrthoDB" id="2372637at2759"/>
<keyword evidence="2" id="KW-1185">Reference proteome</keyword>
<accession>A0A9W4SG57</accession>
<dbReference type="SUPFAM" id="SSF48371">
    <property type="entry name" value="ARM repeat"/>
    <property type="match status" value="1"/>
</dbReference>
<dbReference type="Gene3D" id="1.25.10.10">
    <property type="entry name" value="Leucine-rich Repeat Variant"/>
    <property type="match status" value="1"/>
</dbReference>
<sequence length="694" mass="80683">MTKFFSEESVLRRITRSLANSSQQANQEIGENVPDHLRYFYRSRQINMNNAIDNTIDDYESMDIDEPEQMEISSEIMSRDNADTESNIMSIDQPLDVELNSDGIEIEHDIHYDGEENDSDTDDIHESIHENEPQIIHPNSFLPSDIKEVLKSISRTDCNSEQLARLANFFLLLDRPMLSNWNLDLLVQKLLEVVQKTTSNDSMPSIEALMLQQFEPDILRQLLERDVFQGTGNDPNVITMASRCLGNLVMTLGDNSELMIGRAIREDAIPLLCNILTEGPRTYDSEHLKDIILALYNFSKPTFIDCTESIVKKNVFKNIMESIMPFLIDEDRVLPLKLLANCTCKAPRRYIKKLLAEVFNTVDFQGFFADHEMPEVTKWCCISLCSLISRYRGDVESLLVFSNPDVIKNITYRMKQFDEYNQLRIWKMFNTLINKSRRITNLLIENGVVKALFDVLSRKSINNPEKDQNENELIGEIVTEVNTKLRYRYVNLEPIKLYMQVCHFILSLFPEVPEPGMLHLMVSDGKISHKWTSKVDWLTETVHNNDANNEEMKVDCGITSQPILNKQAKLFANIIIPSLFKSYRASECWELRKLIMMSVLAFVIYYPEDLICKIFEVLKQKRAEEDEEEHDIYIRDVCAYAEDLLIQIILKWNDTFQEAFNKECIYDEYTKILEKYQQELNNFSIIKLENGNSK</sequence>
<comment type="caution">
    <text evidence="1">The sequence shown here is derived from an EMBL/GenBank/DDBJ whole genome shotgun (WGS) entry which is preliminary data.</text>
</comment>
<reference evidence="1" key="1">
    <citation type="submission" date="2022-08" db="EMBL/GenBank/DDBJ databases">
        <authorList>
            <person name="Kallberg Y."/>
            <person name="Tangrot J."/>
            <person name="Rosling A."/>
        </authorList>
    </citation>
    <scope>NUCLEOTIDE SEQUENCE</scope>
    <source>
        <strain evidence="1">Wild A</strain>
    </source>
</reference>
<dbReference type="AlphaFoldDB" id="A0A9W4SG57"/>
<dbReference type="EMBL" id="CAMKVN010000474">
    <property type="protein sequence ID" value="CAI2168339.1"/>
    <property type="molecule type" value="Genomic_DNA"/>
</dbReference>
<proteinExistence type="predicted"/>
<dbReference type="InterPro" id="IPR016024">
    <property type="entry name" value="ARM-type_fold"/>
</dbReference>
<name>A0A9W4SG57_9GLOM</name>